<dbReference type="Proteomes" id="UP000653578">
    <property type="component" value="Unassembled WGS sequence"/>
</dbReference>
<evidence type="ECO:0000256" key="1">
    <source>
        <dbReference type="ARBA" id="ARBA00022679"/>
    </source>
</evidence>
<keyword evidence="6" id="KW-1185">Reference proteome</keyword>
<evidence type="ECO:0000259" key="3">
    <source>
        <dbReference type="Pfam" id="PF10620"/>
    </source>
</evidence>
<organism evidence="5 6">
    <name type="scientific">Paenibacillus plantarum</name>
    <dbReference type="NCBI Taxonomy" id="2654975"/>
    <lineage>
        <taxon>Bacteria</taxon>
        <taxon>Bacillati</taxon>
        <taxon>Bacillota</taxon>
        <taxon>Bacilli</taxon>
        <taxon>Bacillales</taxon>
        <taxon>Paenibacillaceae</taxon>
        <taxon>Paenibacillus</taxon>
    </lineage>
</organism>
<evidence type="ECO:0000313" key="5">
    <source>
        <dbReference type="EMBL" id="NOU68665.1"/>
    </source>
</evidence>
<evidence type="ECO:0000313" key="6">
    <source>
        <dbReference type="Proteomes" id="UP000653578"/>
    </source>
</evidence>
<gene>
    <name evidence="5" type="ORF">GC096_32035</name>
</gene>
<accession>A0ABX1XJG1</accession>
<name>A0ABX1XJG1_9BACL</name>
<feature type="domain" description="Phosphoribosyl-dephospho-CoA transferase MdcG N-terminal" evidence="4">
    <location>
        <begin position="4"/>
        <end position="77"/>
    </location>
</feature>
<reference evidence="5 6" key="1">
    <citation type="submission" date="2019-10" db="EMBL/GenBank/DDBJ databases">
        <title>Description of Paenibacillus humi sp. nov.</title>
        <authorList>
            <person name="Carlier A."/>
            <person name="Qi S."/>
        </authorList>
    </citation>
    <scope>NUCLEOTIDE SEQUENCE [LARGE SCALE GENOMIC DNA]</scope>
    <source>
        <strain evidence="5 6">LMG 31461</strain>
    </source>
</reference>
<keyword evidence="1" id="KW-0808">Transferase</keyword>
<dbReference type="Pfam" id="PF20866">
    <property type="entry name" value="MdcG_N"/>
    <property type="match status" value="1"/>
</dbReference>
<dbReference type="Pfam" id="PF10620">
    <property type="entry name" value="MdcG"/>
    <property type="match status" value="1"/>
</dbReference>
<dbReference type="EMBL" id="WHNY01000075">
    <property type="protein sequence ID" value="NOU68665.1"/>
    <property type="molecule type" value="Genomic_DNA"/>
</dbReference>
<dbReference type="RefSeq" id="WP_171636117.1">
    <property type="nucleotide sequence ID" value="NZ_WHNY01000075.1"/>
</dbReference>
<dbReference type="NCBIfam" id="TIGR03135">
    <property type="entry name" value="malonate_mdcG"/>
    <property type="match status" value="1"/>
</dbReference>
<keyword evidence="2" id="KW-0548">Nucleotidyltransferase</keyword>
<dbReference type="InterPro" id="IPR017557">
    <property type="entry name" value="Holo-ACP_synthase"/>
</dbReference>
<dbReference type="NCBIfam" id="NF002332">
    <property type="entry name" value="PRK01293.1"/>
    <property type="match status" value="1"/>
</dbReference>
<sequence>MDIRVHDLLRIPSVGSLIVDTPIPDWVGGSIDHANWVVVRRDTAKYGRVPVGIRGNSRSQRFPAFLPMDAIIEKVEPEDLIEQRLWKRSPRRSQIEAFNFLDKLIEIYSAYSLSWGPTGSVGFELASGVPTAHAGSDLDVVIRTPQRLVQSVAQELIKFHKSFPVRIDVQLETPLGAVSLVEYARGSGSMLLRAHLGPRLVKDPWVNV</sequence>
<evidence type="ECO:0000259" key="4">
    <source>
        <dbReference type="Pfam" id="PF20866"/>
    </source>
</evidence>
<proteinExistence type="predicted"/>
<protein>
    <submittedName>
        <fullName evidence="5">Malonate decarboxylase holo-ACP synthase</fullName>
    </submittedName>
</protein>
<feature type="domain" description="Phosphoribosyl-dephospho-CoA transferase MdcG C-terminal" evidence="3">
    <location>
        <begin position="92"/>
        <end position="204"/>
    </location>
</feature>
<dbReference type="InterPro" id="IPR048903">
    <property type="entry name" value="MdcG_N"/>
</dbReference>
<evidence type="ECO:0000256" key="2">
    <source>
        <dbReference type="ARBA" id="ARBA00022695"/>
    </source>
</evidence>
<dbReference type="InterPro" id="IPR049180">
    <property type="entry name" value="MdcG_C"/>
</dbReference>
<comment type="caution">
    <text evidence="5">The sequence shown here is derived from an EMBL/GenBank/DDBJ whole genome shotgun (WGS) entry which is preliminary data.</text>
</comment>